<protein>
    <submittedName>
        <fullName evidence="12">Homeobox protein nanog</fullName>
    </submittedName>
</protein>
<dbReference type="SUPFAM" id="SSF46689">
    <property type="entry name" value="Homeodomain-like"/>
    <property type="match status" value="1"/>
</dbReference>
<keyword evidence="6" id="KW-0804">Transcription</keyword>
<evidence type="ECO:0000256" key="8">
    <source>
        <dbReference type="ARBA" id="ARBA00043992"/>
    </source>
</evidence>
<keyword evidence="5 9" id="KW-0371">Homeobox</keyword>
<dbReference type="InterPro" id="IPR001356">
    <property type="entry name" value="HD"/>
</dbReference>
<evidence type="ECO:0000256" key="6">
    <source>
        <dbReference type="ARBA" id="ARBA00023163"/>
    </source>
</evidence>
<dbReference type="PROSITE" id="PS50071">
    <property type="entry name" value="HOMEOBOX_2"/>
    <property type="match status" value="1"/>
</dbReference>
<feature type="domain" description="Homeobox" evidence="11">
    <location>
        <begin position="66"/>
        <end position="126"/>
    </location>
</feature>
<dbReference type="InterPro" id="IPR009057">
    <property type="entry name" value="Homeodomain-like_sf"/>
</dbReference>
<sequence length="189" mass="22382">MDLKKINSSLQMSSVETPHMETISHLPSSMDLLIQDSPNSFTSPRRKLLPASIEERTMKKEDTVQGKKQKIKTVFSQTQLYVLNDRFQRQKYLSLQQMQELANILKLSYKQFKTWFQNQRMKCMRCQKNNCPKNSNSVTQNSSATTEYTGFYSYHWGYLMNTFGNLPKWRNQTWNSQSWSNHSWNSRNN</sequence>
<comment type="similarity">
    <text evidence="8">Belongs to the Nanog homeobox family.</text>
</comment>
<evidence type="ECO:0000256" key="10">
    <source>
        <dbReference type="RuleBase" id="RU000682"/>
    </source>
</evidence>
<evidence type="ECO:0000256" key="9">
    <source>
        <dbReference type="PROSITE-ProRule" id="PRU00108"/>
    </source>
</evidence>
<dbReference type="Pfam" id="PF00046">
    <property type="entry name" value="Homeodomain"/>
    <property type="match status" value="1"/>
</dbReference>
<accession>A0A485P0C2</accession>
<dbReference type="AlphaFoldDB" id="A0A485P0C2"/>
<evidence type="ECO:0000259" key="11">
    <source>
        <dbReference type="PROSITE" id="PS50071"/>
    </source>
</evidence>
<dbReference type="Proteomes" id="UP000386466">
    <property type="component" value="Unassembled WGS sequence"/>
</dbReference>
<dbReference type="GO" id="GO:0008284">
    <property type="term" value="P:positive regulation of cell population proliferation"/>
    <property type="evidence" value="ECO:0007669"/>
    <property type="project" value="UniProtKB-ARBA"/>
</dbReference>
<dbReference type="EMBL" id="CAAGRJ010026895">
    <property type="protein sequence ID" value="VFV39090.1"/>
    <property type="molecule type" value="Genomic_DNA"/>
</dbReference>
<dbReference type="GO" id="GO:0000981">
    <property type="term" value="F:DNA-binding transcription factor activity, RNA polymerase II-specific"/>
    <property type="evidence" value="ECO:0007669"/>
    <property type="project" value="TreeGrafter"/>
</dbReference>
<keyword evidence="7 9" id="KW-0539">Nucleus</keyword>
<comment type="subcellular location">
    <subcellularLocation>
        <location evidence="1 9 10">Nucleus</location>
    </subcellularLocation>
</comment>
<dbReference type="FunFam" id="1.10.10.60:FF:000203">
    <property type="entry name" value="Nanog homeobox transcription factor"/>
    <property type="match status" value="1"/>
</dbReference>
<feature type="DNA-binding region" description="Homeobox" evidence="9">
    <location>
        <begin position="68"/>
        <end position="127"/>
    </location>
</feature>
<dbReference type="PANTHER" id="PTHR24327:SF72">
    <property type="entry name" value="HOMEOBOX PROTEIN NANOG"/>
    <property type="match status" value="1"/>
</dbReference>
<keyword evidence="2" id="KW-0677">Repeat</keyword>
<dbReference type="SMART" id="SM00389">
    <property type="entry name" value="HOX"/>
    <property type="match status" value="1"/>
</dbReference>
<dbReference type="GO" id="GO:0005654">
    <property type="term" value="C:nucleoplasm"/>
    <property type="evidence" value="ECO:0007669"/>
    <property type="project" value="UniProtKB-ARBA"/>
</dbReference>
<evidence type="ECO:0000256" key="7">
    <source>
        <dbReference type="ARBA" id="ARBA00023242"/>
    </source>
</evidence>
<dbReference type="PANTHER" id="PTHR24327">
    <property type="entry name" value="HOMEOBOX PROTEIN"/>
    <property type="match status" value="1"/>
</dbReference>
<evidence type="ECO:0000313" key="13">
    <source>
        <dbReference type="Proteomes" id="UP000386466"/>
    </source>
</evidence>
<evidence type="ECO:0000256" key="5">
    <source>
        <dbReference type="ARBA" id="ARBA00023155"/>
    </source>
</evidence>
<evidence type="ECO:0000256" key="3">
    <source>
        <dbReference type="ARBA" id="ARBA00023015"/>
    </source>
</evidence>
<dbReference type="GO" id="GO:0000978">
    <property type="term" value="F:RNA polymerase II cis-regulatory region sequence-specific DNA binding"/>
    <property type="evidence" value="ECO:0007669"/>
    <property type="project" value="TreeGrafter"/>
</dbReference>
<dbReference type="CDD" id="cd00086">
    <property type="entry name" value="homeodomain"/>
    <property type="match status" value="1"/>
</dbReference>
<proteinExistence type="inferred from homology"/>
<reference evidence="12 13" key="1">
    <citation type="submission" date="2019-01" db="EMBL/GenBank/DDBJ databases">
        <authorList>
            <person name="Alioto T."/>
            <person name="Alioto T."/>
        </authorList>
    </citation>
    <scope>NUCLEOTIDE SEQUENCE [LARGE SCALE GENOMIC DNA]</scope>
</reference>
<name>A0A485P0C2_LYNPA</name>
<organism evidence="12 13">
    <name type="scientific">Lynx pardinus</name>
    <name type="common">Iberian lynx</name>
    <name type="synonym">Felis pardina</name>
    <dbReference type="NCBI Taxonomy" id="191816"/>
    <lineage>
        <taxon>Eukaryota</taxon>
        <taxon>Metazoa</taxon>
        <taxon>Chordata</taxon>
        <taxon>Craniata</taxon>
        <taxon>Vertebrata</taxon>
        <taxon>Euteleostomi</taxon>
        <taxon>Mammalia</taxon>
        <taxon>Eutheria</taxon>
        <taxon>Laurasiatheria</taxon>
        <taxon>Carnivora</taxon>
        <taxon>Feliformia</taxon>
        <taxon>Felidae</taxon>
        <taxon>Felinae</taxon>
        <taxon>Lynx</taxon>
    </lineage>
</organism>
<evidence type="ECO:0000256" key="1">
    <source>
        <dbReference type="ARBA" id="ARBA00004123"/>
    </source>
</evidence>
<gene>
    <name evidence="12" type="ORF">LYPA_23C021358</name>
</gene>
<evidence type="ECO:0000256" key="2">
    <source>
        <dbReference type="ARBA" id="ARBA00022737"/>
    </source>
</evidence>
<keyword evidence="13" id="KW-1185">Reference proteome</keyword>
<evidence type="ECO:0000313" key="12">
    <source>
        <dbReference type="EMBL" id="VFV39090.1"/>
    </source>
</evidence>
<keyword evidence="4 9" id="KW-0238">DNA-binding</keyword>
<evidence type="ECO:0000256" key="4">
    <source>
        <dbReference type="ARBA" id="ARBA00023125"/>
    </source>
</evidence>
<dbReference type="Gene3D" id="1.10.10.60">
    <property type="entry name" value="Homeodomain-like"/>
    <property type="match status" value="1"/>
</dbReference>
<keyword evidence="3" id="KW-0805">Transcription regulation</keyword>
<dbReference type="InterPro" id="IPR050460">
    <property type="entry name" value="Distal-less_Homeobox_TF"/>
</dbReference>